<dbReference type="GO" id="GO:0008270">
    <property type="term" value="F:zinc ion binding"/>
    <property type="evidence" value="ECO:0007669"/>
    <property type="project" value="UniProtKB-KW"/>
</dbReference>
<feature type="non-terminal residue" evidence="8">
    <location>
        <position position="1"/>
    </location>
</feature>
<evidence type="ECO:0000256" key="4">
    <source>
        <dbReference type="ARBA" id="ARBA00022833"/>
    </source>
</evidence>
<dbReference type="EMBL" id="JH993801">
    <property type="protein sequence ID" value="ELQ76948.1"/>
    <property type="molecule type" value="Genomic_DNA"/>
</dbReference>
<dbReference type="STRING" id="72359.L7JZQ6"/>
<proteinExistence type="predicted"/>
<dbReference type="OrthoDB" id="411372at2759"/>
<dbReference type="InParanoid" id="L7JZQ6"/>
<feature type="region of interest" description="Disordered" evidence="6">
    <location>
        <begin position="143"/>
        <end position="179"/>
    </location>
</feature>
<name>L7JZQ6_TRAHO</name>
<accession>L7JZQ6</accession>
<dbReference type="Proteomes" id="UP000011185">
    <property type="component" value="Unassembled WGS sequence"/>
</dbReference>
<dbReference type="GO" id="GO:0005634">
    <property type="term" value="C:nucleus"/>
    <property type="evidence" value="ECO:0007669"/>
    <property type="project" value="TreeGrafter"/>
</dbReference>
<dbReference type="HOGENOM" id="CLU_1084007_0_0_1"/>
<protein>
    <submittedName>
        <fullName evidence="8">Polyadenylation factor I complex, subunit, Yth1 (CPSF subunit)</fullName>
    </submittedName>
</protein>
<feature type="zinc finger region" description="C3H1-type" evidence="5">
    <location>
        <begin position="182"/>
        <end position="209"/>
    </location>
</feature>
<evidence type="ECO:0000313" key="9">
    <source>
        <dbReference type="Proteomes" id="UP000011185"/>
    </source>
</evidence>
<sequence length="257" mass="30076">VGIILQFVSFYYFKNVSKQRTLMIRRMLVPTKLCKALLRFRTAILTDSDLKDELKDVSEAKNDTMNNKQDYGKTEEDELEEGEVYIKRKRVVSESYQGEKRLKYVNCDVIIDKTARSEDDLDDEAEKKTMLCDKKYFLYDSSDNDSDTEPKNITKPIKNSVNVSRQPIQTPQRRTDSTKQSNYRSQICRFFLTHSCTKGDACSYSHDIKRLPCKAFHMKKNCSRKNCMFSHEPISVAELNRMAESEKWENNDFVSPF</sequence>
<organism evidence="8 9">
    <name type="scientific">Trachipleistophora hominis</name>
    <name type="common">Microsporidian parasite</name>
    <dbReference type="NCBI Taxonomy" id="72359"/>
    <lineage>
        <taxon>Eukaryota</taxon>
        <taxon>Fungi</taxon>
        <taxon>Fungi incertae sedis</taxon>
        <taxon>Microsporidia</taxon>
        <taxon>Pleistophoridae</taxon>
        <taxon>Trachipleistophora</taxon>
    </lineage>
</organism>
<reference evidence="8 9" key="1">
    <citation type="journal article" date="2012" name="PLoS Pathog.">
        <title>The genome of the obligate intracellular parasite Trachipleistophora hominis: new insights into microsporidian genome dynamics and reductive evolution.</title>
        <authorList>
            <person name="Heinz E."/>
            <person name="Williams T.A."/>
            <person name="Nakjang S."/>
            <person name="Noel C.J."/>
            <person name="Swan D.C."/>
            <person name="Goldberg A.V."/>
            <person name="Harris S.R."/>
            <person name="Weinmaier T."/>
            <person name="Markert S."/>
            <person name="Becher D."/>
            <person name="Bernhardt J."/>
            <person name="Dagan T."/>
            <person name="Hacker C."/>
            <person name="Lucocq J.M."/>
            <person name="Schweder T."/>
            <person name="Rattei T."/>
            <person name="Hall N."/>
            <person name="Hirt R.P."/>
            <person name="Embley T.M."/>
        </authorList>
    </citation>
    <scope>NUCLEOTIDE SEQUENCE [LARGE SCALE GENOMIC DNA]</scope>
</reference>
<dbReference type="SMART" id="SM00356">
    <property type="entry name" value="ZnF_C3H1"/>
    <property type="match status" value="2"/>
</dbReference>
<keyword evidence="3 5" id="KW-0863">Zinc-finger</keyword>
<gene>
    <name evidence="8" type="ORF">THOM_0046</name>
</gene>
<evidence type="ECO:0000313" key="8">
    <source>
        <dbReference type="EMBL" id="ELQ76948.1"/>
    </source>
</evidence>
<evidence type="ECO:0000256" key="6">
    <source>
        <dbReference type="SAM" id="MobiDB-lite"/>
    </source>
</evidence>
<dbReference type="AlphaFoldDB" id="L7JZQ6"/>
<dbReference type="PANTHER" id="PTHR13119">
    <property type="entry name" value="ZINC FINGER CCCH DOMAIN-CONTAINING PROTEI"/>
    <property type="match status" value="1"/>
</dbReference>
<evidence type="ECO:0000256" key="2">
    <source>
        <dbReference type="ARBA" id="ARBA00022737"/>
    </source>
</evidence>
<dbReference type="GO" id="GO:0045892">
    <property type="term" value="P:negative regulation of DNA-templated transcription"/>
    <property type="evidence" value="ECO:0007669"/>
    <property type="project" value="InterPro"/>
</dbReference>
<dbReference type="InterPro" id="IPR045124">
    <property type="entry name" value="Su(sable)-like"/>
</dbReference>
<feature type="domain" description="C3H1-type" evidence="7">
    <location>
        <begin position="182"/>
        <end position="209"/>
    </location>
</feature>
<dbReference type="GO" id="GO:0003723">
    <property type="term" value="F:RNA binding"/>
    <property type="evidence" value="ECO:0007669"/>
    <property type="project" value="InterPro"/>
</dbReference>
<keyword evidence="4 5" id="KW-0862">Zinc</keyword>
<feature type="zinc finger region" description="C3H1-type" evidence="5">
    <location>
        <begin position="212"/>
        <end position="234"/>
    </location>
</feature>
<feature type="compositionally biased region" description="Polar residues" evidence="6">
    <location>
        <begin position="157"/>
        <end position="179"/>
    </location>
</feature>
<keyword evidence="1 5" id="KW-0479">Metal-binding</keyword>
<feature type="domain" description="C3H1-type" evidence="7">
    <location>
        <begin position="212"/>
        <end position="234"/>
    </location>
</feature>
<dbReference type="InterPro" id="IPR036855">
    <property type="entry name" value="Znf_CCCH_sf"/>
</dbReference>
<dbReference type="PANTHER" id="PTHR13119:SF12">
    <property type="entry name" value="PROTEIN SUPPRESSOR OF SABLE"/>
    <property type="match status" value="1"/>
</dbReference>
<evidence type="ECO:0000256" key="3">
    <source>
        <dbReference type="ARBA" id="ARBA00022771"/>
    </source>
</evidence>
<dbReference type="PROSITE" id="PS50103">
    <property type="entry name" value="ZF_C3H1"/>
    <property type="match status" value="2"/>
</dbReference>
<keyword evidence="9" id="KW-1185">Reference proteome</keyword>
<dbReference type="SUPFAM" id="SSF90229">
    <property type="entry name" value="CCCH zinc finger"/>
    <property type="match status" value="2"/>
</dbReference>
<dbReference type="Pfam" id="PF14608">
    <property type="entry name" value="zf-CCCH_2"/>
    <property type="match status" value="1"/>
</dbReference>
<dbReference type="OMA" id="NCMFSHE"/>
<evidence type="ECO:0000259" key="7">
    <source>
        <dbReference type="PROSITE" id="PS50103"/>
    </source>
</evidence>
<evidence type="ECO:0000256" key="5">
    <source>
        <dbReference type="PROSITE-ProRule" id="PRU00723"/>
    </source>
</evidence>
<dbReference type="InterPro" id="IPR000571">
    <property type="entry name" value="Znf_CCCH"/>
</dbReference>
<keyword evidence="2" id="KW-0677">Repeat</keyword>
<dbReference type="Pfam" id="PF00642">
    <property type="entry name" value="zf-CCCH"/>
    <property type="match status" value="1"/>
</dbReference>
<evidence type="ECO:0000256" key="1">
    <source>
        <dbReference type="ARBA" id="ARBA00022723"/>
    </source>
</evidence>
<dbReference type="Gene3D" id="4.10.1000.10">
    <property type="entry name" value="Zinc finger, CCCH-type"/>
    <property type="match status" value="1"/>
</dbReference>
<dbReference type="VEuPathDB" id="MicrosporidiaDB:THOM_0046"/>